<name>A0AAP0RD79_LIQFO</name>
<organism evidence="2 3">
    <name type="scientific">Liquidambar formosana</name>
    <name type="common">Formosan gum</name>
    <dbReference type="NCBI Taxonomy" id="63359"/>
    <lineage>
        <taxon>Eukaryota</taxon>
        <taxon>Viridiplantae</taxon>
        <taxon>Streptophyta</taxon>
        <taxon>Embryophyta</taxon>
        <taxon>Tracheophyta</taxon>
        <taxon>Spermatophyta</taxon>
        <taxon>Magnoliopsida</taxon>
        <taxon>eudicotyledons</taxon>
        <taxon>Gunneridae</taxon>
        <taxon>Pentapetalae</taxon>
        <taxon>Saxifragales</taxon>
        <taxon>Altingiaceae</taxon>
        <taxon>Liquidambar</taxon>
    </lineage>
</organism>
<dbReference type="PANTHER" id="PTHR35761">
    <property type="entry name" value="ATR INTERACTING PROTEIN"/>
    <property type="match status" value="1"/>
</dbReference>
<evidence type="ECO:0000256" key="1">
    <source>
        <dbReference type="SAM" id="MobiDB-lite"/>
    </source>
</evidence>
<dbReference type="Proteomes" id="UP001415857">
    <property type="component" value="Unassembled WGS sequence"/>
</dbReference>
<proteinExistence type="predicted"/>
<dbReference type="AlphaFoldDB" id="A0AAP0RD79"/>
<dbReference type="PANTHER" id="PTHR35761:SF1">
    <property type="entry name" value="PROTEIN SENSITIVE TO UV 2"/>
    <property type="match status" value="1"/>
</dbReference>
<keyword evidence="3" id="KW-1185">Reference proteome</keyword>
<evidence type="ECO:0000313" key="3">
    <source>
        <dbReference type="Proteomes" id="UP001415857"/>
    </source>
</evidence>
<sequence length="665" mass="73592">MSEEGFEEWDADFLDQLIQVEELALSSTQHLPPPPQPPPPPPPLLLQHIGPSHDNTDISYSPPRELSQRTIDYSNKKPFTQSSNGIATSAAPRLRRSGNANEVEIDRLKRELGHVSKQLTHLIGQLHERTMERTVYNLDAVSTSKSVGIQTDKAGDSTHLTINSSQSTHCDLSNKLLAIWGSPTGQRSGRNLVSKLFVACATDFHVIFGCLNMNLSSKITLGSLEDDSSSDVALQEKFQSSQSFEAAKVSHLYTVLTMISNGMVQLESLLEALLDLCNLENVVIVYRSLRILRVVLNDLLSLEKKSERRDNVTVEGLGPRSNVVDFNGSDSAKTGGMFCVRSDKTSCSGHSRCGMRIFDSDIPCKNGCCNDGTAILSSCVDWVSLFELMHQISMRNTEEHVRYEAVSIMNVVFMKSNAYLEREKFGQTLVLESVSQLLRKEAGLRVQKQAVHLLYLLLNCPKLLVIFCSGCKEGGSAVAGNEDAKNSSAFRGFSIILEGLADCLAGCGNGAQDLKLRRNAIIVLAFLASSGNSGFEILLSHKLSRRSNFLVLILQALVSEMDIEATESTEPAEIFKERTLLIREALIFLNRVVSNPVYSSTVLRVLTNSRDVTSLTVKIANRLSQKGQRHWQSDSMTRQMRECEIVDLARVFKKRVFTFLGDNIS</sequence>
<reference evidence="2 3" key="1">
    <citation type="journal article" date="2024" name="Plant J.">
        <title>Genome sequences and population genomics reveal climatic adaptation and genomic divergence between two closely related sweetgum species.</title>
        <authorList>
            <person name="Xu W.Q."/>
            <person name="Ren C.Q."/>
            <person name="Zhang X.Y."/>
            <person name="Comes H.P."/>
            <person name="Liu X.H."/>
            <person name="Li Y.G."/>
            <person name="Kettle C.J."/>
            <person name="Jalonen R."/>
            <person name="Gaisberger H."/>
            <person name="Ma Y.Z."/>
            <person name="Qiu Y.X."/>
        </authorList>
    </citation>
    <scope>NUCLEOTIDE SEQUENCE [LARGE SCALE GENOMIC DNA]</scope>
    <source>
        <strain evidence="2">Hangzhou</strain>
    </source>
</reference>
<dbReference type="EMBL" id="JBBPBK010000011">
    <property type="protein sequence ID" value="KAK9275339.1"/>
    <property type="molecule type" value="Genomic_DNA"/>
</dbReference>
<protein>
    <submittedName>
        <fullName evidence="2">Uncharacterized protein</fullName>
    </submittedName>
</protein>
<feature type="region of interest" description="Disordered" evidence="1">
    <location>
        <begin position="24"/>
        <end position="63"/>
    </location>
</feature>
<dbReference type="InterPro" id="IPR044952">
    <property type="entry name" value="SUV2"/>
</dbReference>
<gene>
    <name evidence="2" type="ORF">L1049_022603</name>
</gene>
<accession>A0AAP0RD79</accession>
<comment type="caution">
    <text evidence="2">The sequence shown here is derived from an EMBL/GenBank/DDBJ whole genome shotgun (WGS) entry which is preliminary data.</text>
</comment>
<feature type="compositionally biased region" description="Pro residues" evidence="1">
    <location>
        <begin position="31"/>
        <end position="44"/>
    </location>
</feature>
<evidence type="ECO:0000313" key="2">
    <source>
        <dbReference type="EMBL" id="KAK9275339.1"/>
    </source>
</evidence>
<dbReference type="GO" id="GO:0006974">
    <property type="term" value="P:DNA damage response"/>
    <property type="evidence" value="ECO:0007669"/>
    <property type="project" value="InterPro"/>
</dbReference>